<dbReference type="EMBL" id="BARV01009997">
    <property type="protein sequence ID" value="GAI06625.1"/>
    <property type="molecule type" value="Genomic_DNA"/>
</dbReference>
<evidence type="ECO:0000313" key="1">
    <source>
        <dbReference type="EMBL" id="GAI06625.1"/>
    </source>
</evidence>
<reference evidence="1" key="1">
    <citation type="journal article" date="2014" name="Front. Microbiol.">
        <title>High frequency of phylogenetically diverse reductive dehalogenase-homologous genes in deep subseafloor sedimentary metagenomes.</title>
        <authorList>
            <person name="Kawai M."/>
            <person name="Futagami T."/>
            <person name="Toyoda A."/>
            <person name="Takaki Y."/>
            <person name="Nishi S."/>
            <person name="Hori S."/>
            <person name="Arai W."/>
            <person name="Tsubouchi T."/>
            <person name="Morono Y."/>
            <person name="Uchiyama I."/>
            <person name="Ito T."/>
            <person name="Fujiyama A."/>
            <person name="Inagaki F."/>
            <person name="Takami H."/>
        </authorList>
    </citation>
    <scope>NUCLEOTIDE SEQUENCE</scope>
    <source>
        <strain evidence="1">Expedition CK06-06</strain>
    </source>
</reference>
<sequence>MSVSKVNRETIINKLGFLYGKDRAQNIYKKINELIDRYQKNNTSKIAKADFLN</sequence>
<comment type="caution">
    <text evidence="1">The sequence shown here is derived from an EMBL/GenBank/DDBJ whole genome shotgun (WGS) entry which is preliminary data.</text>
</comment>
<proteinExistence type="predicted"/>
<accession>X1LW26</accession>
<dbReference type="AlphaFoldDB" id="X1LW26"/>
<gene>
    <name evidence="1" type="ORF">S06H3_19510</name>
</gene>
<protein>
    <submittedName>
        <fullName evidence="1">Uncharacterized protein</fullName>
    </submittedName>
</protein>
<organism evidence="1">
    <name type="scientific">marine sediment metagenome</name>
    <dbReference type="NCBI Taxonomy" id="412755"/>
    <lineage>
        <taxon>unclassified sequences</taxon>
        <taxon>metagenomes</taxon>
        <taxon>ecological metagenomes</taxon>
    </lineage>
</organism>
<feature type="non-terminal residue" evidence="1">
    <location>
        <position position="53"/>
    </location>
</feature>
<name>X1LW26_9ZZZZ</name>